<feature type="domain" description="Biopterin-dependent aromatic amino acid hydroxylase family profile" evidence="10">
    <location>
        <begin position="99"/>
        <end position="140"/>
    </location>
</feature>
<dbReference type="SUPFAM" id="SSF55021">
    <property type="entry name" value="ACT-like"/>
    <property type="match status" value="1"/>
</dbReference>
<keyword evidence="5" id="KW-0408">Iron</keyword>
<name>A0A8S3ZVU3_9EUPU</name>
<protein>
    <recommendedName>
        <fullName evidence="7">Tryptophan 5-hydroxylase 2</fullName>
    </recommendedName>
    <alternativeName>
        <fullName evidence="8">Tryptophan 5-monooxygenase 2</fullName>
    </alternativeName>
</protein>
<dbReference type="Gene3D" id="1.10.800.10">
    <property type="entry name" value="Aromatic amino acid hydroxylase"/>
    <property type="match status" value="1"/>
</dbReference>
<gene>
    <name evidence="12" type="ORF">CUNI_LOCUS17293</name>
</gene>
<comment type="similarity">
    <text evidence="2">Belongs to the biopterin-dependent aromatic amino acid hydroxylase family.</text>
</comment>
<dbReference type="PANTHER" id="PTHR11473">
    <property type="entry name" value="AROMATIC AMINO ACID HYDROXYLASE"/>
    <property type="match status" value="1"/>
</dbReference>
<dbReference type="InterPro" id="IPR001273">
    <property type="entry name" value="ArAA_hydroxylase"/>
</dbReference>
<dbReference type="InterPro" id="IPR002912">
    <property type="entry name" value="ACT_dom"/>
</dbReference>
<dbReference type="SUPFAM" id="SSF56534">
    <property type="entry name" value="Aromatic aminoacid monoxygenases, catalytic and oligomerization domains"/>
    <property type="match status" value="1"/>
</dbReference>
<evidence type="ECO:0000313" key="13">
    <source>
        <dbReference type="Proteomes" id="UP000678393"/>
    </source>
</evidence>
<evidence type="ECO:0000256" key="4">
    <source>
        <dbReference type="ARBA" id="ARBA00023002"/>
    </source>
</evidence>
<evidence type="ECO:0000256" key="1">
    <source>
        <dbReference type="ARBA" id="ARBA00001954"/>
    </source>
</evidence>
<evidence type="ECO:0000256" key="6">
    <source>
        <dbReference type="ARBA" id="ARBA00023033"/>
    </source>
</evidence>
<keyword evidence="3" id="KW-0479">Metal-binding</keyword>
<comment type="caution">
    <text evidence="12">The sequence shown here is derived from an EMBL/GenBank/DDBJ whole genome shotgun (WGS) entry which is preliminary data.</text>
</comment>
<keyword evidence="4" id="KW-0560">Oxidoreductase</keyword>
<evidence type="ECO:0000256" key="7">
    <source>
        <dbReference type="ARBA" id="ARBA00040889"/>
    </source>
</evidence>
<accession>A0A8S3ZVU3</accession>
<dbReference type="Pfam" id="PF00351">
    <property type="entry name" value="Biopterin_H"/>
    <property type="match status" value="1"/>
</dbReference>
<dbReference type="GO" id="GO:0043005">
    <property type="term" value="C:neuron projection"/>
    <property type="evidence" value="ECO:0007669"/>
    <property type="project" value="TreeGrafter"/>
</dbReference>
<dbReference type="OrthoDB" id="983542at2759"/>
<comment type="subunit">
    <text evidence="9">Interacts with DNAJC12.</text>
</comment>
<keyword evidence="6" id="KW-0503">Monooxygenase</keyword>
<evidence type="ECO:0000256" key="3">
    <source>
        <dbReference type="ARBA" id="ARBA00022723"/>
    </source>
</evidence>
<dbReference type="Proteomes" id="UP000678393">
    <property type="component" value="Unassembled WGS sequence"/>
</dbReference>
<dbReference type="InterPro" id="IPR036329">
    <property type="entry name" value="Aro-AA_hydroxylase_C_sf"/>
</dbReference>
<feature type="non-terminal residue" evidence="12">
    <location>
        <position position="140"/>
    </location>
</feature>
<dbReference type="PANTHER" id="PTHR11473:SF16">
    <property type="entry name" value="TRYPTOPHAN 5-HYDROXYLASE 2"/>
    <property type="match status" value="1"/>
</dbReference>
<keyword evidence="13" id="KW-1185">Reference proteome</keyword>
<evidence type="ECO:0000313" key="12">
    <source>
        <dbReference type="EMBL" id="CAG5131735.1"/>
    </source>
</evidence>
<evidence type="ECO:0000256" key="2">
    <source>
        <dbReference type="ARBA" id="ARBA00009712"/>
    </source>
</evidence>
<sequence length="140" mass="15671">DSLRNLEGMNSPSGLGTTTTLLFSVNNHVGHLASALKIFQENKINVVHIESRKSRRSDALYDICVEVETDHIRLEELVNRLKREVASITFNQLTIPMTPPALTKAACMECVPWFPRKVSDLDHSANNVLMYGTELDADHP</sequence>
<dbReference type="Pfam" id="PF01842">
    <property type="entry name" value="ACT"/>
    <property type="match status" value="1"/>
</dbReference>
<dbReference type="InterPro" id="IPR045865">
    <property type="entry name" value="ACT-like_dom_sf"/>
</dbReference>
<dbReference type="GO" id="GO:0004510">
    <property type="term" value="F:tryptophan 5-monooxygenase activity"/>
    <property type="evidence" value="ECO:0007669"/>
    <property type="project" value="TreeGrafter"/>
</dbReference>
<evidence type="ECO:0000256" key="8">
    <source>
        <dbReference type="ARBA" id="ARBA00042662"/>
    </source>
</evidence>
<comment type="cofactor">
    <cofactor evidence="1">
        <name>Fe(2+)</name>
        <dbReference type="ChEBI" id="CHEBI:29033"/>
    </cofactor>
</comment>
<organism evidence="12 13">
    <name type="scientific">Candidula unifasciata</name>
    <dbReference type="NCBI Taxonomy" id="100452"/>
    <lineage>
        <taxon>Eukaryota</taxon>
        <taxon>Metazoa</taxon>
        <taxon>Spiralia</taxon>
        <taxon>Lophotrochozoa</taxon>
        <taxon>Mollusca</taxon>
        <taxon>Gastropoda</taxon>
        <taxon>Heterobranchia</taxon>
        <taxon>Euthyneura</taxon>
        <taxon>Panpulmonata</taxon>
        <taxon>Eupulmonata</taxon>
        <taxon>Stylommatophora</taxon>
        <taxon>Helicina</taxon>
        <taxon>Helicoidea</taxon>
        <taxon>Geomitridae</taxon>
        <taxon>Candidula</taxon>
    </lineage>
</organism>
<evidence type="ECO:0000256" key="9">
    <source>
        <dbReference type="ARBA" id="ARBA00062416"/>
    </source>
</evidence>
<evidence type="ECO:0000256" key="5">
    <source>
        <dbReference type="ARBA" id="ARBA00023004"/>
    </source>
</evidence>
<dbReference type="AlphaFoldDB" id="A0A8S3ZVU3"/>
<evidence type="ECO:0000259" key="10">
    <source>
        <dbReference type="PROSITE" id="PS51410"/>
    </source>
</evidence>
<feature type="non-terminal residue" evidence="12">
    <location>
        <position position="1"/>
    </location>
</feature>
<feature type="domain" description="ACT" evidence="11">
    <location>
        <begin position="20"/>
        <end position="96"/>
    </location>
</feature>
<proteinExistence type="inferred from homology"/>
<dbReference type="PROSITE" id="PS51410">
    <property type="entry name" value="BH4_AAA_HYDROXYL_2"/>
    <property type="match status" value="1"/>
</dbReference>
<dbReference type="EMBL" id="CAJHNH020004833">
    <property type="protein sequence ID" value="CAG5131735.1"/>
    <property type="molecule type" value="Genomic_DNA"/>
</dbReference>
<dbReference type="GO" id="GO:0009072">
    <property type="term" value="P:aromatic amino acid metabolic process"/>
    <property type="evidence" value="ECO:0007669"/>
    <property type="project" value="InterPro"/>
</dbReference>
<dbReference type="GO" id="GO:0005506">
    <property type="term" value="F:iron ion binding"/>
    <property type="evidence" value="ECO:0007669"/>
    <property type="project" value="InterPro"/>
</dbReference>
<dbReference type="InterPro" id="IPR036951">
    <property type="entry name" value="ArAA_hydroxylase_sf"/>
</dbReference>
<evidence type="ECO:0000259" key="11">
    <source>
        <dbReference type="PROSITE" id="PS51671"/>
    </source>
</evidence>
<dbReference type="PROSITE" id="PS51671">
    <property type="entry name" value="ACT"/>
    <property type="match status" value="1"/>
</dbReference>
<reference evidence="12" key="1">
    <citation type="submission" date="2021-04" db="EMBL/GenBank/DDBJ databases">
        <authorList>
            <consortium name="Molecular Ecology Group"/>
        </authorList>
    </citation>
    <scope>NUCLEOTIDE SEQUENCE</scope>
</reference>
<dbReference type="InterPro" id="IPR019774">
    <property type="entry name" value="Aromatic-AA_hydroxylase_C"/>
</dbReference>